<comment type="caution">
    <text evidence="6">The sequence shown here is derived from an EMBL/GenBank/DDBJ whole genome shotgun (WGS) entry which is preliminary data.</text>
</comment>
<comment type="function">
    <text evidence="5">Effector that suppresses plant defense responses during pathogen infection.</text>
</comment>
<evidence type="ECO:0000256" key="3">
    <source>
        <dbReference type="ARBA" id="ARBA00022525"/>
    </source>
</evidence>
<comment type="similarity">
    <text evidence="2 5">Belongs to the RxLR effector family.</text>
</comment>
<proteinExistence type="inferred from homology"/>
<protein>
    <recommendedName>
        <fullName evidence="5">RxLR effector protein</fullName>
    </recommendedName>
</protein>
<evidence type="ECO:0000256" key="4">
    <source>
        <dbReference type="ARBA" id="ARBA00022729"/>
    </source>
</evidence>
<evidence type="ECO:0000256" key="5">
    <source>
        <dbReference type="RuleBase" id="RU367124"/>
    </source>
</evidence>
<feature type="signal peptide" evidence="5">
    <location>
        <begin position="1"/>
        <end position="19"/>
    </location>
</feature>
<comment type="subcellular location">
    <subcellularLocation>
        <location evidence="1 5">Secreted</location>
    </subcellularLocation>
</comment>
<dbReference type="AlphaFoldDB" id="A0A8S9U4A0"/>
<accession>A0A8S9U4A0</accession>
<feature type="chain" id="PRO_5045006898" description="RxLR effector protein" evidence="5">
    <location>
        <begin position="20"/>
        <end position="96"/>
    </location>
</feature>
<dbReference type="InterPro" id="IPR031825">
    <property type="entry name" value="RXLR"/>
</dbReference>
<dbReference type="EMBL" id="JAACNO010002467">
    <property type="protein sequence ID" value="KAF4133048.1"/>
    <property type="molecule type" value="Genomic_DNA"/>
</dbReference>
<evidence type="ECO:0000256" key="1">
    <source>
        <dbReference type="ARBA" id="ARBA00004613"/>
    </source>
</evidence>
<organism evidence="6 7">
    <name type="scientific">Phytophthora infestans</name>
    <name type="common">Potato late blight agent</name>
    <name type="synonym">Botrytis infestans</name>
    <dbReference type="NCBI Taxonomy" id="4787"/>
    <lineage>
        <taxon>Eukaryota</taxon>
        <taxon>Sar</taxon>
        <taxon>Stramenopiles</taxon>
        <taxon>Oomycota</taxon>
        <taxon>Peronosporomycetes</taxon>
        <taxon>Peronosporales</taxon>
        <taxon>Peronosporaceae</taxon>
        <taxon>Phytophthora</taxon>
    </lineage>
</organism>
<evidence type="ECO:0000313" key="7">
    <source>
        <dbReference type="Proteomes" id="UP000704712"/>
    </source>
</evidence>
<evidence type="ECO:0000256" key="2">
    <source>
        <dbReference type="ARBA" id="ARBA00010400"/>
    </source>
</evidence>
<keyword evidence="3 5" id="KW-0964">Secreted</keyword>
<gene>
    <name evidence="6" type="ORF">GN958_ATG17804</name>
</gene>
<name>A0A8S9U4A0_PHYIN</name>
<sequence length="96" mass="10714">MRLSTFFVVIAATLVATSAALTAPNQSEEKGISNIPLERLNSLTRKIDVDVPRIALRNDITYFNGLTKADREKYTEGLSKLLKRYKTAKDPRITSS</sequence>
<dbReference type="Proteomes" id="UP000704712">
    <property type="component" value="Unassembled WGS sequence"/>
</dbReference>
<comment type="domain">
    <text evidence="5">The RxLR-dEER motif acts to carry the protein into the host cell cytoplasm through binding to cell surface phosphatidylinositol-3-phosphate.</text>
</comment>
<dbReference type="Pfam" id="PF16810">
    <property type="entry name" value="RXLR"/>
    <property type="match status" value="1"/>
</dbReference>
<reference evidence="6" key="1">
    <citation type="submission" date="2020-03" db="EMBL/GenBank/DDBJ databases">
        <title>Hybrid Assembly of Korean Phytophthora infestans isolates.</title>
        <authorList>
            <person name="Prokchorchik M."/>
            <person name="Lee Y."/>
            <person name="Seo J."/>
            <person name="Cho J.-H."/>
            <person name="Park Y.-E."/>
            <person name="Jang D.-C."/>
            <person name="Im J.-S."/>
            <person name="Choi J.-G."/>
            <person name="Park H.-J."/>
            <person name="Lee G.-B."/>
            <person name="Lee Y.-G."/>
            <person name="Hong S.-Y."/>
            <person name="Cho K."/>
            <person name="Sohn K.H."/>
        </authorList>
    </citation>
    <scope>NUCLEOTIDE SEQUENCE</scope>
    <source>
        <strain evidence="6">KR_2_A2</strain>
    </source>
</reference>
<evidence type="ECO:0000313" key="6">
    <source>
        <dbReference type="EMBL" id="KAF4133048.1"/>
    </source>
</evidence>
<keyword evidence="4 5" id="KW-0732">Signal</keyword>